<keyword evidence="3" id="KW-1185">Reference proteome</keyword>
<feature type="compositionally biased region" description="Basic and acidic residues" evidence="1">
    <location>
        <begin position="1227"/>
        <end position="1253"/>
    </location>
</feature>
<dbReference type="STRING" id="945553.A0A0D2MKR8"/>
<feature type="compositionally biased region" description="Low complexity" evidence="1">
    <location>
        <begin position="1171"/>
        <end position="1207"/>
    </location>
</feature>
<gene>
    <name evidence="2" type="ORF">HYPSUDRAFT_200581</name>
</gene>
<reference evidence="3" key="1">
    <citation type="submission" date="2014-04" db="EMBL/GenBank/DDBJ databases">
        <title>Evolutionary Origins and Diversification of the Mycorrhizal Mutualists.</title>
        <authorList>
            <consortium name="DOE Joint Genome Institute"/>
            <consortium name="Mycorrhizal Genomics Consortium"/>
            <person name="Kohler A."/>
            <person name="Kuo A."/>
            <person name="Nagy L.G."/>
            <person name="Floudas D."/>
            <person name="Copeland A."/>
            <person name="Barry K.W."/>
            <person name="Cichocki N."/>
            <person name="Veneault-Fourrey C."/>
            <person name="LaButti K."/>
            <person name="Lindquist E.A."/>
            <person name="Lipzen A."/>
            <person name="Lundell T."/>
            <person name="Morin E."/>
            <person name="Murat C."/>
            <person name="Riley R."/>
            <person name="Ohm R."/>
            <person name="Sun H."/>
            <person name="Tunlid A."/>
            <person name="Henrissat B."/>
            <person name="Grigoriev I.V."/>
            <person name="Hibbett D.S."/>
            <person name="Martin F."/>
        </authorList>
    </citation>
    <scope>NUCLEOTIDE SEQUENCE [LARGE SCALE GENOMIC DNA]</scope>
    <source>
        <strain evidence="3">FD-334 SS-4</strain>
    </source>
</reference>
<feature type="compositionally biased region" description="Polar residues" evidence="1">
    <location>
        <begin position="1108"/>
        <end position="1141"/>
    </location>
</feature>
<protein>
    <recommendedName>
        <fullName evidence="4">Telomere-associated protein Rif1 N-terminal domain-containing protein</fullName>
    </recommendedName>
</protein>
<accession>A0A0D2MKR8</accession>
<sequence>MILQDGYTYNTRRETSSLLLIATAALPATAHLSAPSLASKMASSTSERPFQLSHSVASKTYLDSPIRTLCESVKDPGALFISIHDLMEAYNILSTRIRTILNQDTCITGLPIPSLAGIAEFSSEIMHCISRDIQRTLPSPFDSQPQQDSSSYVYYDASPDLGDIQMTTDNISLCHYALRFASDIFAFSMLYSIFSDDVLISLLRGALSLCTTTCSPMVNLDKARAMVVWMLKTQQLPTPILFALKPDIFATVKYAMNCSTDSSTIKVDALAAIYALTKEHPILADSLVDLLDPLLVYLTSKSLDLRIHASLALCGFAIAKLKSEDGSSYPRTKTTTIACEYIDRETKRSKILDPNQRLPNILKSALAGEEFWAEYGPSFSLAVVASFIVLIDRFIWKTPRSLKLLVNTIALFAGHRRSNIRKAHPELWRMLIWAFSRLPAGTQPSNSQESGDADSLQSVRDSAYNFLLQERKHGLLINVVGSLLSPCNGELRSHVDVKKAVGNVLDLITSDDVPPRDDGMKLLGRMLVDIGRPPHSRGEGEGDQSPTISFSWSLIDGSAANTIAKELRVLPFKLDFQQIPPLTEEEIVAHWDELYALWAAAARKYRQREPEHEILAALLAAWQTLLLARGEVVPDQHHFSASPAVTAGISSILVELASAASPDTTPGAHARGLAFVRKLWGVTRNVFTSDWLAGLAQMLLVALLEQSVGGADASGDESWGALCTELVATGAPGVLHELEVRAVTDAGRDAARRLWLAVARGGHFGGKGVECGDVLQFLAIPIGAWDMSPVEFEVWEAVLDSAGKISEKDERDVVSQLVTMLPDAKRESLTADLRTLYALLSRSFTASASQIDQRLLVLVDAGLRRCYPAMNSDSREHEAERKEDVLRLLRALGAVLVTTTPAEVVSFLSTMQDSLTCWVADEREILQDDLHDEIVASLYKGPLALLSQVEPSIATLVKIADFVAAVFRHIRGDGALAFDAFWRATYHARADIPKDAYPASIKACLRAWSIFCDDSLGDGVVESQSQSQSVGDSTVPGSQLAESMVFGDEAYIQEYEAIFAAEIAAAAGVHPSPRDVSLPQLGSAQTYDTSVKDSDAIDVFDDRSSRYNANDVQDIGTGSQVPLQEESATSSKRPSQDSLTPPNAKRRRIDAPHTPFTSRTGKERRREAPPSSSHKSAASMLLSSVSEPASRAASPRARQPASQPSQAIRGCDTGGKASWLADGTDLSGHRSIVEDEHGSRALRTSDVEMRSSDDFDTWEQGISAEDLRDVRGEEGEDSDFFAPDSEENHPGPASGHDASDDDVLESLSLGQYPTRSRIRYRSQTAPEPGDTMDVATDMRPSHPLRREQTSPGPQRGATTLAAPLDALRNAYAALADTEGMSQDDVEEILQARHLARRIDQVLDERIFSKITSSASRPRTPGE</sequence>
<dbReference type="OMA" id="HIWICLV"/>
<dbReference type="InterPro" id="IPR016024">
    <property type="entry name" value="ARM-type_fold"/>
</dbReference>
<evidence type="ECO:0000256" key="1">
    <source>
        <dbReference type="SAM" id="MobiDB-lite"/>
    </source>
</evidence>
<organism evidence="2 3">
    <name type="scientific">Hypholoma sublateritium (strain FD-334 SS-4)</name>
    <dbReference type="NCBI Taxonomy" id="945553"/>
    <lineage>
        <taxon>Eukaryota</taxon>
        <taxon>Fungi</taxon>
        <taxon>Dikarya</taxon>
        <taxon>Basidiomycota</taxon>
        <taxon>Agaricomycotina</taxon>
        <taxon>Agaricomycetes</taxon>
        <taxon>Agaricomycetidae</taxon>
        <taxon>Agaricales</taxon>
        <taxon>Agaricineae</taxon>
        <taxon>Strophariaceae</taxon>
        <taxon>Hypholoma</taxon>
    </lineage>
</organism>
<proteinExistence type="predicted"/>
<evidence type="ECO:0000313" key="2">
    <source>
        <dbReference type="EMBL" id="KJA24353.1"/>
    </source>
</evidence>
<evidence type="ECO:0008006" key="4">
    <source>
        <dbReference type="Google" id="ProtNLM"/>
    </source>
</evidence>
<evidence type="ECO:0000313" key="3">
    <source>
        <dbReference type="Proteomes" id="UP000054270"/>
    </source>
</evidence>
<dbReference type="OrthoDB" id="3259617at2759"/>
<dbReference type="SUPFAM" id="SSF48371">
    <property type="entry name" value="ARM repeat"/>
    <property type="match status" value="1"/>
</dbReference>
<feature type="region of interest" description="Disordered" evidence="1">
    <location>
        <begin position="1108"/>
        <end position="1358"/>
    </location>
</feature>
<dbReference type="EMBL" id="KN817537">
    <property type="protein sequence ID" value="KJA24353.1"/>
    <property type="molecule type" value="Genomic_DNA"/>
</dbReference>
<name>A0A0D2MKR8_HYPSF</name>
<dbReference type="Proteomes" id="UP000054270">
    <property type="component" value="Unassembled WGS sequence"/>
</dbReference>